<gene>
    <name evidence="2" type="primary">Ci-VP</name>
    <name evidence="3" type="synonym">ci-vp</name>
</gene>
<accession>B5UA18</accession>
<dbReference type="KEGG" id="cin:100178113"/>
<dbReference type="EMBL" id="AB432887">
    <property type="protein sequence ID" value="BAG72193.1"/>
    <property type="molecule type" value="mRNA"/>
</dbReference>
<dbReference type="RefSeq" id="NP_001129313.1">
    <property type="nucleotide sequence ID" value="NM_001135841.1"/>
</dbReference>
<dbReference type="STRING" id="7719.ENSCINP00000026632"/>
<keyword evidence="4" id="KW-1185">Reference proteome</keyword>
<accession>F6S990</accession>
<organism evidence="2">
    <name type="scientific">Ciona intestinalis</name>
    <name type="common">Transparent sea squirt</name>
    <name type="synonym">Ascidia intestinalis</name>
    <dbReference type="NCBI Taxonomy" id="7719"/>
    <lineage>
        <taxon>Eukaryota</taxon>
        <taxon>Metazoa</taxon>
        <taxon>Chordata</taxon>
        <taxon>Tunicata</taxon>
        <taxon>Ascidiacea</taxon>
        <taxon>Phlebobranchia</taxon>
        <taxon>Cionidae</taxon>
        <taxon>Ciona</taxon>
    </lineage>
</organism>
<reference evidence="3" key="4">
    <citation type="submission" date="2025-05" db="UniProtKB">
        <authorList>
            <consortium name="Ensembl"/>
        </authorList>
    </citation>
    <scope>IDENTIFICATION</scope>
</reference>
<evidence type="ECO:0000313" key="4">
    <source>
        <dbReference type="Proteomes" id="UP000008144"/>
    </source>
</evidence>
<dbReference type="OMA" id="FFRDCSN"/>
<proteinExistence type="evidence at transcript level"/>
<feature type="chain" id="PRO_5010392965" evidence="1">
    <location>
        <begin position="21"/>
        <end position="183"/>
    </location>
</feature>
<evidence type="ECO:0000256" key="1">
    <source>
        <dbReference type="SAM" id="SignalP"/>
    </source>
</evidence>
<dbReference type="AlphaFoldDB" id="B5UA18"/>
<accession>A0A1W2VU73</accession>
<keyword evidence="1" id="KW-0732">Signal</keyword>
<dbReference type="Proteomes" id="UP000008144">
    <property type="component" value="Chromosome 6"/>
</dbReference>
<dbReference type="Ensembl" id="ENSCINT00000026878.2">
    <property type="protein sequence ID" value="ENSCINP00000026632.2"/>
    <property type="gene ID" value="ENSCING00000014825.2"/>
</dbReference>
<reference evidence="3" key="2">
    <citation type="journal article" date="2008" name="Genome Biol.">
        <title>Improved genome assembly and evidence-based global gene model set for the chordate Ciona intestinalis: new insight into intron and operon populations.</title>
        <authorList>
            <person name="Satou Y."/>
            <person name="Mineta K."/>
            <person name="Ogasawara M."/>
            <person name="Sasakura Y."/>
            <person name="Shoguchi E."/>
            <person name="Ueno K."/>
            <person name="Yamada L."/>
            <person name="Matsumoto J."/>
            <person name="Wasserscheid J."/>
            <person name="Dewar K."/>
            <person name="Wiley G.B."/>
            <person name="Macmil S.L."/>
            <person name="Roe B.A."/>
            <person name="Zeller R.W."/>
            <person name="Hastings K.E."/>
            <person name="Lemaire P."/>
            <person name="Lindquist E."/>
            <person name="Endo T."/>
            <person name="Hotta K."/>
            <person name="Inaba K."/>
        </authorList>
    </citation>
    <scope>NUCLEOTIDE SEQUENCE [LARGE SCALE GENOMIC DNA]</scope>
    <source>
        <strain evidence="3">wild type</strain>
    </source>
</reference>
<reference evidence="2" key="3">
    <citation type="journal article" date="2008" name="Peptides">
        <title>Characterization of a novel vasopressin/oxytocin superfamily peptide and its receptor from an ascidian, Ciona intestinalis.</title>
        <authorList>
            <person name="Kawada T."/>
            <person name="Sekiguchi T."/>
            <person name="Itoh Y."/>
            <person name="Ogasawara M."/>
            <person name="Satake H."/>
        </authorList>
    </citation>
    <scope>NUCLEOTIDE SEQUENCE</scope>
</reference>
<evidence type="ECO:0000313" key="3">
    <source>
        <dbReference type="Ensembl" id="ENSCINP00000026632.2"/>
    </source>
</evidence>
<dbReference type="GeneTree" id="ENSGT00390000007880"/>
<dbReference type="HOGENOM" id="CLU_1474671_0_0_1"/>
<dbReference type="EMBL" id="EAAA01002272">
    <property type="status" value="NOT_ANNOTATED_CDS"/>
    <property type="molecule type" value="Genomic_DNA"/>
</dbReference>
<name>B5UA18_CIOIN</name>
<reference evidence="4" key="1">
    <citation type="journal article" date="2002" name="Science">
        <title>The draft genome of Ciona intestinalis: insights into chordate and vertebrate origins.</title>
        <authorList>
            <person name="Dehal P."/>
            <person name="Satou Y."/>
            <person name="Campbell R.K."/>
            <person name="Chapman J."/>
            <person name="Degnan B."/>
            <person name="De Tomaso A."/>
            <person name="Davidson B."/>
            <person name="Di Gregorio A."/>
            <person name="Gelpke M."/>
            <person name="Goodstein D.M."/>
            <person name="Harafuji N."/>
            <person name="Hastings K.E."/>
            <person name="Ho I."/>
            <person name="Hotta K."/>
            <person name="Huang W."/>
            <person name="Kawashima T."/>
            <person name="Lemaire P."/>
            <person name="Martinez D."/>
            <person name="Meinertzhagen I.A."/>
            <person name="Necula S."/>
            <person name="Nonaka M."/>
            <person name="Putnam N."/>
            <person name="Rash S."/>
            <person name="Saiga H."/>
            <person name="Satake M."/>
            <person name="Terry A."/>
            <person name="Yamada L."/>
            <person name="Wang H.G."/>
            <person name="Awazu S."/>
            <person name="Azumi K."/>
            <person name="Boore J."/>
            <person name="Branno M."/>
            <person name="Chin-Bow S."/>
            <person name="DeSantis R."/>
            <person name="Doyle S."/>
            <person name="Francino P."/>
            <person name="Keys D.N."/>
            <person name="Haga S."/>
            <person name="Hayashi H."/>
            <person name="Hino K."/>
            <person name="Imai K.S."/>
            <person name="Inaba K."/>
            <person name="Kano S."/>
            <person name="Kobayashi K."/>
            <person name="Kobayashi M."/>
            <person name="Lee B.I."/>
            <person name="Makabe K.W."/>
            <person name="Manohar C."/>
            <person name="Matassi G."/>
            <person name="Medina M."/>
            <person name="Mochizuki Y."/>
            <person name="Mount S."/>
            <person name="Morishita T."/>
            <person name="Miura S."/>
            <person name="Nakayama A."/>
            <person name="Nishizaka S."/>
            <person name="Nomoto H."/>
            <person name="Ohta F."/>
            <person name="Oishi K."/>
            <person name="Rigoutsos I."/>
            <person name="Sano M."/>
            <person name="Sasaki A."/>
            <person name="Sasakura Y."/>
            <person name="Shoguchi E."/>
            <person name="Shin-i T."/>
            <person name="Spagnuolo A."/>
            <person name="Stainier D."/>
            <person name="Suzuki M.M."/>
            <person name="Tassy O."/>
            <person name="Takatori N."/>
            <person name="Tokuoka M."/>
            <person name="Yagi K."/>
            <person name="Yoshizaki F."/>
            <person name="Wada S."/>
            <person name="Zhang C."/>
            <person name="Hyatt P.D."/>
            <person name="Larimer F."/>
            <person name="Detter C."/>
            <person name="Doggett N."/>
            <person name="Glavina T."/>
            <person name="Hawkins T."/>
            <person name="Richardson P."/>
            <person name="Lucas S."/>
            <person name="Kohara Y."/>
            <person name="Levine M."/>
            <person name="Satoh N."/>
            <person name="Rokhsar D.S."/>
        </authorList>
    </citation>
    <scope>NUCLEOTIDE SEQUENCE [LARGE SCALE GENOMIC DNA]</scope>
</reference>
<dbReference type="CTD" id="100178113"/>
<feature type="signal peptide" evidence="1">
    <location>
        <begin position="1"/>
        <end position="20"/>
    </location>
</feature>
<dbReference type="GeneID" id="100178113"/>
<sequence length="183" mass="21343">MYRQFSIVLILLANSIILDACFFRDCSNMDWYRKRGQEITDPRKQLFQELPEFLDNRPFQCNKDESNTGNECKFSGQKICCQETDDGQVICAVSATELQHRFLSSGVLQQVQRILHEFVEISSRGAPQKRRYCIKVGVCCSWDRCRPQVSCSYKDQDIPSHKEVFQDQTALVNRISHLLQDMY</sequence>
<evidence type="ECO:0000313" key="2">
    <source>
        <dbReference type="EMBL" id="BAG72193.1"/>
    </source>
</evidence>
<protein>
    <submittedName>
        <fullName evidence="2 3">Vasopressin/oxytocin-related peptide</fullName>
    </submittedName>
</protein>